<feature type="transmembrane region" description="Helical" evidence="2">
    <location>
        <begin position="83"/>
        <end position="102"/>
    </location>
</feature>
<name>A0A1H4H6J8_9BACI</name>
<keyword evidence="1 2" id="KW-0472">Membrane</keyword>
<accession>A0A1H4H6J8</accession>
<gene>
    <name evidence="3" type="ORF">SAMN05421743_12341</name>
</gene>
<dbReference type="AlphaFoldDB" id="A0A1H4H6J8"/>
<protein>
    <submittedName>
        <fullName evidence="3">Small basic protein</fullName>
    </submittedName>
</protein>
<dbReference type="PIRSF" id="PIRSF018579">
    <property type="entry name" value="Sbp"/>
    <property type="match status" value="1"/>
</dbReference>
<dbReference type="RefSeq" id="WP_093046626.1">
    <property type="nucleotide sequence ID" value="NZ_FNQR01000023.1"/>
</dbReference>
<keyword evidence="1 2" id="KW-0812">Transmembrane</keyword>
<evidence type="ECO:0000313" key="3">
    <source>
        <dbReference type="EMBL" id="SEB17375.1"/>
    </source>
</evidence>
<comment type="similarity">
    <text evidence="1">Belongs to the sbp family.</text>
</comment>
<evidence type="ECO:0000256" key="1">
    <source>
        <dbReference type="PIRNR" id="PIRNR018579"/>
    </source>
</evidence>
<dbReference type="GO" id="GO:0005886">
    <property type="term" value="C:plasma membrane"/>
    <property type="evidence" value="ECO:0007669"/>
    <property type="project" value="UniProtKB-SubCell"/>
</dbReference>
<proteinExistence type="inferred from homology"/>
<evidence type="ECO:0000256" key="2">
    <source>
        <dbReference type="SAM" id="Phobius"/>
    </source>
</evidence>
<dbReference type="Proteomes" id="UP000198584">
    <property type="component" value="Unassembled WGS sequence"/>
</dbReference>
<dbReference type="OrthoDB" id="9812056at2"/>
<dbReference type="InterPro" id="IPR009709">
    <property type="entry name" value="DUF1290"/>
</dbReference>
<sequence length="122" mass="13527">MWLPIAFLLVGIILGLLTDIRVPDAYTDYLTIAVLAAFDTLLGGIRAQLEKKFDDIVFLTGFFSNVALAALLAFLGVQLGIDLYLAAVFAFGVRLFQNIAIIRRHLISNLRTSNKLKKNTEK</sequence>
<evidence type="ECO:0000313" key="4">
    <source>
        <dbReference type="Proteomes" id="UP000198584"/>
    </source>
</evidence>
<keyword evidence="4" id="KW-1185">Reference proteome</keyword>
<keyword evidence="2" id="KW-1133">Transmembrane helix</keyword>
<organism evidence="3 4">
    <name type="scientific">Thalassobacillus cyri</name>
    <dbReference type="NCBI Taxonomy" id="571932"/>
    <lineage>
        <taxon>Bacteria</taxon>
        <taxon>Bacillati</taxon>
        <taxon>Bacillota</taxon>
        <taxon>Bacilli</taxon>
        <taxon>Bacillales</taxon>
        <taxon>Bacillaceae</taxon>
        <taxon>Thalassobacillus</taxon>
    </lineage>
</organism>
<dbReference type="Pfam" id="PF06947">
    <property type="entry name" value="DUF1290"/>
    <property type="match status" value="1"/>
</dbReference>
<dbReference type="STRING" id="571932.SAMN05421743_12341"/>
<feature type="transmembrane region" description="Helical" evidence="2">
    <location>
        <begin position="56"/>
        <end position="77"/>
    </location>
</feature>
<dbReference type="EMBL" id="FNQR01000023">
    <property type="protein sequence ID" value="SEB17375.1"/>
    <property type="molecule type" value="Genomic_DNA"/>
</dbReference>
<comment type="subcellular location">
    <subcellularLocation>
        <location evidence="1">Cell membrane</location>
        <topology evidence="1">Multi-pass membrane protein</topology>
    </subcellularLocation>
</comment>
<keyword evidence="1" id="KW-1003">Cell membrane</keyword>
<reference evidence="4" key="1">
    <citation type="submission" date="2016-10" db="EMBL/GenBank/DDBJ databases">
        <authorList>
            <person name="Varghese N."/>
            <person name="Submissions S."/>
        </authorList>
    </citation>
    <scope>NUCLEOTIDE SEQUENCE [LARGE SCALE GENOMIC DNA]</scope>
    <source>
        <strain evidence="4">CCM7597</strain>
    </source>
</reference>
<feature type="transmembrane region" description="Helical" evidence="2">
    <location>
        <begin position="29"/>
        <end position="49"/>
    </location>
</feature>